<dbReference type="EC" id="2.8.1.12" evidence="3"/>
<dbReference type="Proteomes" id="UP000651977">
    <property type="component" value="Unassembled WGS sequence"/>
</dbReference>
<evidence type="ECO:0000313" key="12">
    <source>
        <dbReference type="EMBL" id="GGA95267.1"/>
    </source>
</evidence>
<comment type="pathway">
    <text evidence="1">Cofactor biosynthesis; molybdopterin biosynthesis.</text>
</comment>
<dbReference type="CDD" id="cd00756">
    <property type="entry name" value="MoaE"/>
    <property type="match status" value="1"/>
</dbReference>
<dbReference type="PANTHER" id="PTHR23404">
    <property type="entry name" value="MOLYBDOPTERIN SYNTHASE RELATED"/>
    <property type="match status" value="1"/>
</dbReference>
<evidence type="ECO:0000256" key="2">
    <source>
        <dbReference type="ARBA" id="ARBA00005426"/>
    </source>
</evidence>
<protein>
    <recommendedName>
        <fullName evidence="4">Molybdopterin synthase catalytic subunit</fullName>
        <ecNumber evidence="3">2.8.1.12</ecNumber>
    </recommendedName>
    <alternativeName>
        <fullName evidence="9">MPT synthase subunit 2</fullName>
    </alternativeName>
    <alternativeName>
        <fullName evidence="7">Molybdenum cofactor biosynthesis protein E</fullName>
    </alternativeName>
    <alternativeName>
        <fullName evidence="8">Molybdopterin-converting factor large subunit</fullName>
    </alternativeName>
    <alternativeName>
        <fullName evidence="10">Molybdopterin-converting factor subunit 2</fullName>
    </alternativeName>
</protein>
<dbReference type="InterPro" id="IPR003448">
    <property type="entry name" value="Mopterin_biosynth_MoaE"/>
</dbReference>
<dbReference type="RefSeq" id="WP_055731527.1">
    <property type="nucleotide sequence ID" value="NZ_BMDY01000002.1"/>
</dbReference>
<evidence type="ECO:0000256" key="4">
    <source>
        <dbReference type="ARBA" id="ARBA00013858"/>
    </source>
</evidence>
<evidence type="ECO:0000256" key="10">
    <source>
        <dbReference type="ARBA" id="ARBA00032474"/>
    </source>
</evidence>
<evidence type="ECO:0000256" key="8">
    <source>
        <dbReference type="ARBA" id="ARBA00030407"/>
    </source>
</evidence>
<keyword evidence="13" id="KW-1185">Reference proteome</keyword>
<comment type="caution">
    <text evidence="12">The sequence shown here is derived from an EMBL/GenBank/DDBJ whole genome shotgun (WGS) entry which is preliminary data.</text>
</comment>
<dbReference type="EMBL" id="BMDY01000002">
    <property type="protein sequence ID" value="GGA95267.1"/>
    <property type="molecule type" value="Genomic_DNA"/>
</dbReference>
<comment type="subunit">
    <text evidence="6">Heterotetramer of 2 MoaD subunits and 2 MoaE subunits. Also stable as homodimer. The enzyme changes between these two forms during catalysis.</text>
</comment>
<evidence type="ECO:0000256" key="1">
    <source>
        <dbReference type="ARBA" id="ARBA00005046"/>
    </source>
</evidence>
<dbReference type="InterPro" id="IPR036563">
    <property type="entry name" value="MoaE_sf"/>
</dbReference>
<dbReference type="Gene3D" id="3.90.1170.40">
    <property type="entry name" value="Molybdopterin biosynthesis MoaE subunit"/>
    <property type="match status" value="1"/>
</dbReference>
<dbReference type="Pfam" id="PF02391">
    <property type="entry name" value="MoaE"/>
    <property type="match status" value="1"/>
</dbReference>
<proteinExistence type="inferred from homology"/>
<gene>
    <name evidence="12" type="primary">moaE</name>
    <name evidence="12" type="ORF">GCM10007414_05050</name>
</gene>
<evidence type="ECO:0000256" key="7">
    <source>
        <dbReference type="ARBA" id="ARBA00029745"/>
    </source>
</evidence>
<sequence>MIKVQTKDFDVAEQYQLLKQRSSAGAIVFFVGLVRDMNLGSEVSGLHLEHYPGMTESQLLKIVEQAKQRWPIQDVSLIHRVGDLEVNQQIVFVGVNSPHREASFAACQFIMDYLKTEATFWKKERSAQGDSWLDARQSDVKAKQKWS</sequence>
<evidence type="ECO:0000256" key="6">
    <source>
        <dbReference type="ARBA" id="ARBA00026066"/>
    </source>
</evidence>
<comment type="catalytic activity">
    <reaction evidence="11">
        <text>2 [molybdopterin-synthase sulfur-carrier protein]-C-terminal-Gly-aminoethanethioate + cyclic pyranopterin phosphate + H2O = molybdopterin + 2 [molybdopterin-synthase sulfur-carrier protein]-C-terminal Gly-Gly + 2 H(+)</text>
        <dbReference type="Rhea" id="RHEA:26333"/>
        <dbReference type="Rhea" id="RHEA-COMP:12202"/>
        <dbReference type="Rhea" id="RHEA-COMP:19907"/>
        <dbReference type="ChEBI" id="CHEBI:15377"/>
        <dbReference type="ChEBI" id="CHEBI:15378"/>
        <dbReference type="ChEBI" id="CHEBI:58698"/>
        <dbReference type="ChEBI" id="CHEBI:59648"/>
        <dbReference type="ChEBI" id="CHEBI:90778"/>
        <dbReference type="ChEBI" id="CHEBI:232372"/>
        <dbReference type="EC" id="2.8.1.12"/>
    </reaction>
</comment>
<evidence type="ECO:0000256" key="11">
    <source>
        <dbReference type="ARBA" id="ARBA00049878"/>
    </source>
</evidence>
<evidence type="ECO:0000256" key="3">
    <source>
        <dbReference type="ARBA" id="ARBA00011950"/>
    </source>
</evidence>
<organism evidence="12 13">
    <name type="scientific">Agarivorans gilvus</name>
    <dbReference type="NCBI Taxonomy" id="680279"/>
    <lineage>
        <taxon>Bacteria</taxon>
        <taxon>Pseudomonadati</taxon>
        <taxon>Pseudomonadota</taxon>
        <taxon>Gammaproteobacteria</taxon>
        <taxon>Alteromonadales</taxon>
        <taxon>Alteromonadaceae</taxon>
        <taxon>Agarivorans</taxon>
    </lineage>
</organism>
<dbReference type="NCBIfam" id="NF007959">
    <property type="entry name" value="PRK10678.1"/>
    <property type="match status" value="1"/>
</dbReference>
<evidence type="ECO:0000256" key="9">
    <source>
        <dbReference type="ARBA" id="ARBA00030781"/>
    </source>
</evidence>
<evidence type="ECO:0000313" key="13">
    <source>
        <dbReference type="Proteomes" id="UP000651977"/>
    </source>
</evidence>
<reference evidence="13" key="1">
    <citation type="journal article" date="2019" name="Int. J. Syst. Evol. Microbiol.">
        <title>The Global Catalogue of Microorganisms (GCM) 10K type strain sequencing project: providing services to taxonomists for standard genome sequencing and annotation.</title>
        <authorList>
            <consortium name="The Broad Institute Genomics Platform"/>
            <consortium name="The Broad Institute Genome Sequencing Center for Infectious Disease"/>
            <person name="Wu L."/>
            <person name="Ma J."/>
        </authorList>
    </citation>
    <scope>NUCLEOTIDE SEQUENCE [LARGE SCALE GENOMIC DNA]</scope>
    <source>
        <strain evidence="13">CGMCC 1.10131</strain>
    </source>
</reference>
<name>A0ABQ1HWQ5_9ALTE</name>
<comment type="similarity">
    <text evidence="2">Belongs to the MoaE family.</text>
</comment>
<dbReference type="SUPFAM" id="SSF54690">
    <property type="entry name" value="Molybdopterin synthase subunit MoaE"/>
    <property type="match status" value="1"/>
</dbReference>
<accession>A0ABQ1HWQ5</accession>
<keyword evidence="5" id="KW-0501">Molybdenum cofactor biosynthesis</keyword>
<evidence type="ECO:0000256" key="5">
    <source>
        <dbReference type="ARBA" id="ARBA00023150"/>
    </source>
</evidence>